<dbReference type="EMBL" id="JAFLVX010000037">
    <property type="protein sequence ID" value="MBO0477848.1"/>
    <property type="molecule type" value="Genomic_DNA"/>
</dbReference>
<gene>
    <name evidence="14" type="ORF">DOK76_12270</name>
</gene>
<evidence type="ECO:0000256" key="6">
    <source>
        <dbReference type="ARBA" id="ARBA00022741"/>
    </source>
</evidence>
<evidence type="ECO:0000256" key="10">
    <source>
        <dbReference type="ARBA" id="ARBA00023012"/>
    </source>
</evidence>
<accession>A0ABS3HVS9</accession>
<evidence type="ECO:0000256" key="2">
    <source>
        <dbReference type="ARBA" id="ARBA00022475"/>
    </source>
</evidence>
<keyword evidence="4" id="KW-0808">Transferase</keyword>
<sequence length="565" mass="64748">MKKIRAWLLSNELFVKIILVVISSILIVSFITFSIVLNQSKKSYIANYKQSNQVLMTKIQKDYESLNDNMTRIFNLVDTSPVVEEYLTSPTKSSGTIVELFSQLEATRSIFNNMPSNLILIGKNKATFVQNSNIKTEATNHFLTSDIARKMEENQAISDYFFLDSGPTTDTVNKPGLLFVRKLTNKETTFGYALIFVSEEHFSSIYRELLDDNLHNITIVNADNQIISSNHVNQLGTSWRHDNSQSSNFEMTELPLYSYHFTLYNQIDLQHLVANMNLIQPTLVVTLIVILSISFIAFFIIKKTTKPIYQLIDSLPTVTKDNFKGQIEITGSHEVRELGKSYNLMLQDLDNYFNDLMKTEADKRLIEINGLLLQIQPHFIYNTLTAIKFLIWQHDNDRAIEAIDDFTALLRHTISDQKEFVSLEQELASIEAYTSILKLRYGSQIKTVHHLDPDCSEALVPKLIIQPMIENAYLHAFPNGRTGVIQLFIRKHNDYLSIEIMDNGVGFDPQKMEKKETSDHLYYSSIGLENIQKRLALIYQDEATFQLFSSPEIGTTISLLIPFQT</sequence>
<evidence type="ECO:0000256" key="4">
    <source>
        <dbReference type="ARBA" id="ARBA00022679"/>
    </source>
</evidence>
<dbReference type="GO" id="GO:0016301">
    <property type="term" value="F:kinase activity"/>
    <property type="evidence" value="ECO:0007669"/>
    <property type="project" value="UniProtKB-KW"/>
</dbReference>
<name>A0ABS3HVS9_9ENTE</name>
<dbReference type="Pfam" id="PF06580">
    <property type="entry name" value="His_kinase"/>
    <property type="match status" value="1"/>
</dbReference>
<dbReference type="PANTHER" id="PTHR34220:SF11">
    <property type="entry name" value="SENSOR PROTEIN KINASE HPTS"/>
    <property type="match status" value="1"/>
</dbReference>
<evidence type="ECO:0000256" key="3">
    <source>
        <dbReference type="ARBA" id="ARBA00022553"/>
    </source>
</evidence>
<dbReference type="PROSITE" id="PS50885">
    <property type="entry name" value="HAMP"/>
    <property type="match status" value="1"/>
</dbReference>
<dbReference type="InterPro" id="IPR003594">
    <property type="entry name" value="HATPase_dom"/>
</dbReference>
<keyword evidence="6" id="KW-0547">Nucleotide-binding</keyword>
<proteinExistence type="predicted"/>
<dbReference type="InterPro" id="IPR010559">
    <property type="entry name" value="Sig_transdc_His_kin_internal"/>
</dbReference>
<dbReference type="InterPro" id="IPR050640">
    <property type="entry name" value="Bact_2-comp_sensor_kinase"/>
</dbReference>
<dbReference type="InterPro" id="IPR003660">
    <property type="entry name" value="HAMP_dom"/>
</dbReference>
<feature type="domain" description="HAMP" evidence="13">
    <location>
        <begin position="302"/>
        <end position="354"/>
    </location>
</feature>
<dbReference type="SUPFAM" id="SSF158472">
    <property type="entry name" value="HAMP domain-like"/>
    <property type="match status" value="1"/>
</dbReference>
<keyword evidence="7 14" id="KW-0418">Kinase</keyword>
<protein>
    <submittedName>
        <fullName evidence="14">Histidine kinase</fullName>
    </submittedName>
</protein>
<feature type="transmembrane region" description="Helical" evidence="12">
    <location>
        <begin position="12"/>
        <end position="37"/>
    </location>
</feature>
<keyword evidence="5 12" id="KW-0812">Transmembrane</keyword>
<keyword evidence="9 12" id="KW-1133">Transmembrane helix</keyword>
<dbReference type="Gene3D" id="6.10.340.10">
    <property type="match status" value="1"/>
</dbReference>
<dbReference type="Proteomes" id="UP000664857">
    <property type="component" value="Unassembled WGS sequence"/>
</dbReference>
<dbReference type="PANTHER" id="PTHR34220">
    <property type="entry name" value="SENSOR HISTIDINE KINASE YPDA"/>
    <property type="match status" value="1"/>
</dbReference>
<evidence type="ECO:0000256" key="7">
    <source>
        <dbReference type="ARBA" id="ARBA00022777"/>
    </source>
</evidence>
<keyword evidence="2" id="KW-1003">Cell membrane</keyword>
<evidence type="ECO:0000313" key="15">
    <source>
        <dbReference type="Proteomes" id="UP000664857"/>
    </source>
</evidence>
<keyword evidence="11 12" id="KW-0472">Membrane</keyword>
<dbReference type="Gene3D" id="3.30.565.10">
    <property type="entry name" value="Histidine kinase-like ATPase, C-terminal domain"/>
    <property type="match status" value="1"/>
</dbReference>
<organism evidence="14 15">
    <name type="scientific">Candidatus Vagococcus giribetii</name>
    <dbReference type="NCBI Taxonomy" id="2230876"/>
    <lineage>
        <taxon>Bacteria</taxon>
        <taxon>Bacillati</taxon>
        <taxon>Bacillota</taxon>
        <taxon>Bacilli</taxon>
        <taxon>Lactobacillales</taxon>
        <taxon>Enterococcaceae</taxon>
        <taxon>Vagococcus</taxon>
    </lineage>
</organism>
<dbReference type="InterPro" id="IPR036890">
    <property type="entry name" value="HATPase_C_sf"/>
</dbReference>
<keyword evidence="8" id="KW-0067">ATP-binding</keyword>
<dbReference type="SUPFAM" id="SSF55874">
    <property type="entry name" value="ATPase domain of HSP90 chaperone/DNA topoisomerase II/histidine kinase"/>
    <property type="match status" value="1"/>
</dbReference>
<keyword evidence="15" id="KW-1185">Reference proteome</keyword>
<evidence type="ECO:0000256" key="1">
    <source>
        <dbReference type="ARBA" id="ARBA00004651"/>
    </source>
</evidence>
<evidence type="ECO:0000256" key="5">
    <source>
        <dbReference type="ARBA" id="ARBA00022692"/>
    </source>
</evidence>
<evidence type="ECO:0000259" key="13">
    <source>
        <dbReference type="PROSITE" id="PS50885"/>
    </source>
</evidence>
<evidence type="ECO:0000256" key="9">
    <source>
        <dbReference type="ARBA" id="ARBA00022989"/>
    </source>
</evidence>
<evidence type="ECO:0000256" key="12">
    <source>
        <dbReference type="SAM" id="Phobius"/>
    </source>
</evidence>
<keyword evidence="10" id="KW-0902">Two-component regulatory system</keyword>
<reference evidence="14 15" key="1">
    <citation type="submission" date="2021-03" db="EMBL/GenBank/DDBJ databases">
        <title>Enterococcal diversity collection.</title>
        <authorList>
            <person name="Gilmore M.S."/>
            <person name="Schwartzman J."/>
            <person name="Van Tyne D."/>
            <person name="Martin M."/>
            <person name="Earl A.M."/>
            <person name="Manson A.L."/>
            <person name="Straub T."/>
            <person name="Salamzade R."/>
            <person name="Saavedra J."/>
            <person name="Lebreton F."/>
            <person name="Prichula J."/>
            <person name="Schaufler K."/>
            <person name="Gaca A."/>
            <person name="Sgardioli B."/>
            <person name="Wagenaar J."/>
            <person name="Strong T."/>
        </authorList>
    </citation>
    <scope>NUCLEOTIDE SEQUENCE [LARGE SCALE GENOMIC DNA]</scope>
    <source>
        <strain evidence="14 15">DIV0080</strain>
    </source>
</reference>
<feature type="transmembrane region" description="Helical" evidence="12">
    <location>
        <begin position="278"/>
        <end position="301"/>
    </location>
</feature>
<keyword evidence="3" id="KW-0597">Phosphoprotein</keyword>
<dbReference type="Pfam" id="PF02518">
    <property type="entry name" value="HATPase_c"/>
    <property type="match status" value="1"/>
</dbReference>
<dbReference type="RefSeq" id="WP_206968187.1">
    <property type="nucleotide sequence ID" value="NZ_JAFLVX010000037.1"/>
</dbReference>
<comment type="subcellular location">
    <subcellularLocation>
        <location evidence="1">Cell membrane</location>
        <topology evidence="1">Multi-pass membrane protein</topology>
    </subcellularLocation>
</comment>
<evidence type="ECO:0000256" key="8">
    <source>
        <dbReference type="ARBA" id="ARBA00022840"/>
    </source>
</evidence>
<comment type="caution">
    <text evidence="14">The sequence shown here is derived from an EMBL/GenBank/DDBJ whole genome shotgun (WGS) entry which is preliminary data.</text>
</comment>
<evidence type="ECO:0000313" key="14">
    <source>
        <dbReference type="EMBL" id="MBO0477848.1"/>
    </source>
</evidence>
<evidence type="ECO:0000256" key="11">
    <source>
        <dbReference type="ARBA" id="ARBA00023136"/>
    </source>
</evidence>